<gene>
    <name evidence="2" type="ordered locus">Deima_0803</name>
</gene>
<organism evidence="2 3">
    <name type="scientific">Deinococcus maricopensis (strain DSM 21211 / LMG 22137 / NRRL B-23946 / LB-34)</name>
    <dbReference type="NCBI Taxonomy" id="709986"/>
    <lineage>
        <taxon>Bacteria</taxon>
        <taxon>Thermotogati</taxon>
        <taxon>Deinococcota</taxon>
        <taxon>Deinococci</taxon>
        <taxon>Deinococcales</taxon>
        <taxon>Deinococcaceae</taxon>
        <taxon>Deinococcus</taxon>
    </lineage>
</organism>
<dbReference type="RefSeq" id="WP_013555963.1">
    <property type="nucleotide sequence ID" value="NC_014958.1"/>
</dbReference>
<accession>E8U5W9</accession>
<proteinExistence type="predicted"/>
<dbReference type="Proteomes" id="UP000008635">
    <property type="component" value="Chromosome"/>
</dbReference>
<dbReference type="OrthoDB" id="69023at2"/>
<dbReference type="HOGENOM" id="CLU_2272787_0_0_0"/>
<reference evidence="3" key="2">
    <citation type="submission" date="2011-01" db="EMBL/GenBank/DDBJ databases">
        <title>The complete genome of Deinococcus maricopensis DSM 21211.</title>
        <authorList>
            <consortium name="US DOE Joint Genome Institute (JGI-PGF)"/>
            <person name="Lucas S."/>
            <person name="Copeland A."/>
            <person name="Lapidus A."/>
            <person name="Goodwin L."/>
            <person name="Pitluck S."/>
            <person name="Kyrpides N."/>
            <person name="Mavromatis K."/>
            <person name="Pagani I."/>
            <person name="Ivanova N."/>
            <person name="Ovchinnikova G."/>
            <person name="Zeytun A."/>
            <person name="Detter J.C."/>
            <person name="Han C."/>
            <person name="Land M."/>
            <person name="Hauser L."/>
            <person name="Markowitz V."/>
            <person name="Cheng J.-F."/>
            <person name="Hugenholtz P."/>
            <person name="Woyke T."/>
            <person name="Wu D."/>
            <person name="Pukall R."/>
            <person name="Gehrich-Schroeter G."/>
            <person name="Brambilla E."/>
            <person name="Klenk H.-P."/>
            <person name="Eisen J.A."/>
        </authorList>
    </citation>
    <scope>NUCLEOTIDE SEQUENCE [LARGE SCALE GENOMIC DNA]</scope>
    <source>
        <strain evidence="3">DSM 21211 / LMG 22137 / NRRL B-23946 / LB-34</strain>
    </source>
</reference>
<protein>
    <submittedName>
        <fullName evidence="2">Uncharacterized protein</fullName>
    </submittedName>
</protein>
<evidence type="ECO:0000313" key="3">
    <source>
        <dbReference type="Proteomes" id="UP000008635"/>
    </source>
</evidence>
<dbReference type="AlphaFoldDB" id="E8U5W9"/>
<name>E8U5W9_DEIML</name>
<evidence type="ECO:0000256" key="1">
    <source>
        <dbReference type="SAM" id="MobiDB-lite"/>
    </source>
</evidence>
<reference evidence="2 3" key="1">
    <citation type="journal article" date="2011" name="Stand. Genomic Sci.">
        <title>Complete genome sequence of Deinococcus maricopensis type strain (LB-34).</title>
        <authorList>
            <person name="Pukall R."/>
            <person name="Zeytun A."/>
            <person name="Lucas S."/>
            <person name="Lapidus A."/>
            <person name="Hammon N."/>
            <person name="Deshpande S."/>
            <person name="Nolan M."/>
            <person name="Cheng J.F."/>
            <person name="Pitluck S."/>
            <person name="Liolios K."/>
            <person name="Pagani I."/>
            <person name="Mikhailova N."/>
            <person name="Ivanova N."/>
            <person name="Mavromatis K."/>
            <person name="Pati A."/>
            <person name="Tapia R."/>
            <person name="Han C."/>
            <person name="Goodwin L."/>
            <person name="Chen A."/>
            <person name="Palaniappan K."/>
            <person name="Land M."/>
            <person name="Hauser L."/>
            <person name="Chang Y.J."/>
            <person name="Jeffries C.D."/>
            <person name="Brambilla E.M."/>
            <person name="Rohde M."/>
            <person name="Goker M."/>
            <person name="Detter J.C."/>
            <person name="Woyke T."/>
            <person name="Bristow J."/>
            <person name="Eisen J.A."/>
            <person name="Markowitz V."/>
            <person name="Hugenholtz P."/>
            <person name="Kyrpides N.C."/>
            <person name="Klenk H.P."/>
        </authorList>
    </citation>
    <scope>NUCLEOTIDE SEQUENCE [LARGE SCALE GENOMIC DNA]</scope>
    <source>
        <strain evidence="3">DSM 21211 / LMG 22137 / NRRL B-23946 / LB-34</strain>
    </source>
</reference>
<dbReference type="EMBL" id="CP002454">
    <property type="protein sequence ID" value="ADV66458.1"/>
    <property type="molecule type" value="Genomic_DNA"/>
</dbReference>
<dbReference type="KEGG" id="dmr:Deima_0803"/>
<sequence>MKGKGRGSVERAPVAPVTLREMPGTRVLLWVVDPCPYCAGTHFHPAGRGDLAEAQLRLGEVPAACDAGRLYTLQVPPKPKRTRGKEERRRARREARRKMDDDSDDW</sequence>
<keyword evidence="3" id="KW-1185">Reference proteome</keyword>
<feature type="region of interest" description="Disordered" evidence="1">
    <location>
        <begin position="70"/>
        <end position="106"/>
    </location>
</feature>
<evidence type="ECO:0000313" key="2">
    <source>
        <dbReference type="EMBL" id="ADV66458.1"/>
    </source>
</evidence>